<dbReference type="PROSITE" id="PS50893">
    <property type="entry name" value="ABC_TRANSPORTER_2"/>
    <property type="match status" value="1"/>
</dbReference>
<keyword evidence="1" id="KW-0813">Transport</keyword>
<gene>
    <name evidence="5" type="ORF">F6B43_02560</name>
</gene>
<evidence type="ECO:0000256" key="2">
    <source>
        <dbReference type="ARBA" id="ARBA00022741"/>
    </source>
</evidence>
<dbReference type="GO" id="GO:0005524">
    <property type="term" value="F:ATP binding"/>
    <property type="evidence" value="ECO:0007669"/>
    <property type="project" value="UniProtKB-KW"/>
</dbReference>
<dbReference type="CDD" id="cd03293">
    <property type="entry name" value="ABC_NrtD_SsuB_transporters"/>
    <property type="match status" value="1"/>
</dbReference>
<evidence type="ECO:0000313" key="6">
    <source>
        <dbReference type="Proteomes" id="UP000325827"/>
    </source>
</evidence>
<dbReference type="PROSITE" id="PS00211">
    <property type="entry name" value="ABC_TRANSPORTER_1"/>
    <property type="match status" value="1"/>
</dbReference>
<feature type="domain" description="ABC transporter" evidence="4">
    <location>
        <begin position="18"/>
        <end position="248"/>
    </location>
</feature>
<sequence length="284" mass="30273">MSVTLSAPPTDGTSLRGVRLEGVSRTFSTAAGDREVLRGIDIHVAPGEILALVGPSGCGKSTLLRLVGGLDEPTGGTIRVSDERVSDTDDRTAVAFQEPRLLPWRTLAQNVALGLPRGTGSRRGRERVAELLALVGLEHAANQRPREVSGGMAQRASLARALARGPEVLLLDEPFGALDALTRLRMQDLLLDIHAAEPTTVLLVTHDVEEALYLADRVLLLRSLSPATPAGTTSIARTVEVPGLRPRDRSHPSLATLRAELLEGLGVDTHRPPTSAHPNAEEIR</sequence>
<dbReference type="AlphaFoldDB" id="A0A5J5J539"/>
<dbReference type="InterPro" id="IPR027417">
    <property type="entry name" value="P-loop_NTPase"/>
</dbReference>
<keyword evidence="2" id="KW-0547">Nucleotide-binding</keyword>
<dbReference type="Gene3D" id="3.40.50.300">
    <property type="entry name" value="P-loop containing nucleotide triphosphate hydrolases"/>
    <property type="match status" value="1"/>
</dbReference>
<comment type="caution">
    <text evidence="5">The sequence shown here is derived from an EMBL/GenBank/DDBJ whole genome shotgun (WGS) entry which is preliminary data.</text>
</comment>
<evidence type="ECO:0000256" key="1">
    <source>
        <dbReference type="ARBA" id="ARBA00022448"/>
    </source>
</evidence>
<dbReference type="InterPro" id="IPR003593">
    <property type="entry name" value="AAA+_ATPase"/>
</dbReference>
<dbReference type="InterPro" id="IPR017871">
    <property type="entry name" value="ABC_transporter-like_CS"/>
</dbReference>
<keyword evidence="3 5" id="KW-0067">ATP-binding</keyword>
<dbReference type="SUPFAM" id="SSF52540">
    <property type="entry name" value="P-loop containing nucleoside triphosphate hydrolases"/>
    <property type="match status" value="1"/>
</dbReference>
<dbReference type="PANTHER" id="PTHR42788">
    <property type="entry name" value="TAURINE IMPORT ATP-BINDING PROTEIN-RELATED"/>
    <property type="match status" value="1"/>
</dbReference>
<dbReference type="RefSeq" id="WP_150447343.1">
    <property type="nucleotide sequence ID" value="NZ_VYSA01000001.1"/>
</dbReference>
<dbReference type="InterPro" id="IPR003439">
    <property type="entry name" value="ABC_transporter-like_ATP-bd"/>
</dbReference>
<evidence type="ECO:0000259" key="4">
    <source>
        <dbReference type="PROSITE" id="PS50893"/>
    </source>
</evidence>
<accession>A0A5J5J539</accession>
<dbReference type="Pfam" id="PF00005">
    <property type="entry name" value="ABC_tran"/>
    <property type="match status" value="1"/>
</dbReference>
<organism evidence="5 6">
    <name type="scientific">Microbacterium rhizomatis</name>
    <dbReference type="NCBI Taxonomy" id="1631477"/>
    <lineage>
        <taxon>Bacteria</taxon>
        <taxon>Bacillati</taxon>
        <taxon>Actinomycetota</taxon>
        <taxon>Actinomycetes</taxon>
        <taxon>Micrococcales</taxon>
        <taxon>Microbacteriaceae</taxon>
        <taxon>Microbacterium</taxon>
    </lineage>
</organism>
<dbReference type="InterPro" id="IPR050166">
    <property type="entry name" value="ABC_transporter_ATP-bind"/>
</dbReference>
<protein>
    <submittedName>
        <fullName evidence="5">ABC transporter ATP-binding protein</fullName>
    </submittedName>
</protein>
<proteinExistence type="predicted"/>
<dbReference type="OrthoDB" id="8773773at2"/>
<dbReference type="EMBL" id="VYSA01000001">
    <property type="protein sequence ID" value="KAA9110569.1"/>
    <property type="molecule type" value="Genomic_DNA"/>
</dbReference>
<name>A0A5J5J539_9MICO</name>
<evidence type="ECO:0000256" key="3">
    <source>
        <dbReference type="ARBA" id="ARBA00022840"/>
    </source>
</evidence>
<evidence type="ECO:0000313" key="5">
    <source>
        <dbReference type="EMBL" id="KAA9110569.1"/>
    </source>
</evidence>
<keyword evidence="6" id="KW-1185">Reference proteome</keyword>
<reference evidence="6" key="1">
    <citation type="submission" date="2019-09" db="EMBL/GenBank/DDBJ databases">
        <title>Mumia zhuanghuii sp. nov. isolated from the intestinal contents of plateau pika (Ochotona curzoniae) in the Qinghai-Tibet plateau of China.</title>
        <authorList>
            <person name="Tian Z."/>
        </authorList>
    </citation>
    <scope>NUCLEOTIDE SEQUENCE [LARGE SCALE GENOMIC DNA]</scope>
    <source>
        <strain evidence="6">JCM 30598</strain>
    </source>
</reference>
<dbReference type="Proteomes" id="UP000325827">
    <property type="component" value="Unassembled WGS sequence"/>
</dbReference>
<dbReference type="PANTHER" id="PTHR42788:SF19">
    <property type="entry name" value="ALIPHATIC SULFONATES IMPORT ATP-BINDING PROTEIN SSUB 2"/>
    <property type="match status" value="1"/>
</dbReference>
<dbReference type="SMART" id="SM00382">
    <property type="entry name" value="AAA"/>
    <property type="match status" value="1"/>
</dbReference>
<dbReference type="GO" id="GO:0016887">
    <property type="term" value="F:ATP hydrolysis activity"/>
    <property type="evidence" value="ECO:0007669"/>
    <property type="project" value="InterPro"/>
</dbReference>